<dbReference type="Proteomes" id="UP000198598">
    <property type="component" value="Unassembled WGS sequence"/>
</dbReference>
<evidence type="ECO:0000256" key="1">
    <source>
        <dbReference type="SAM" id="SignalP"/>
    </source>
</evidence>
<keyword evidence="3" id="KW-1185">Reference proteome</keyword>
<reference evidence="2 3" key="1">
    <citation type="submission" date="2016-10" db="EMBL/GenBank/DDBJ databases">
        <authorList>
            <person name="de Groot N.N."/>
        </authorList>
    </citation>
    <scope>NUCLEOTIDE SEQUENCE [LARGE SCALE GENOMIC DNA]</scope>
    <source>
        <strain evidence="2 3">DSM 26130</strain>
    </source>
</reference>
<proteinExistence type="predicted"/>
<protein>
    <submittedName>
        <fullName evidence="2">Uncharacterized protein</fullName>
    </submittedName>
</protein>
<accession>A0A1I1XIM4</accession>
<keyword evidence="1" id="KW-0732">Signal</keyword>
<feature type="chain" id="PRO_5011623825" evidence="1">
    <location>
        <begin position="19"/>
        <end position="129"/>
    </location>
</feature>
<dbReference type="AlphaFoldDB" id="A0A1I1XIM4"/>
<dbReference type="RefSeq" id="WP_093830208.1">
    <property type="nucleotide sequence ID" value="NZ_FOLQ01000010.1"/>
</dbReference>
<organism evidence="2 3">
    <name type="scientific">Spirosoma endophyticum</name>
    <dbReference type="NCBI Taxonomy" id="662367"/>
    <lineage>
        <taxon>Bacteria</taxon>
        <taxon>Pseudomonadati</taxon>
        <taxon>Bacteroidota</taxon>
        <taxon>Cytophagia</taxon>
        <taxon>Cytophagales</taxon>
        <taxon>Cytophagaceae</taxon>
        <taxon>Spirosoma</taxon>
    </lineage>
</organism>
<dbReference type="OrthoDB" id="674455at2"/>
<evidence type="ECO:0000313" key="2">
    <source>
        <dbReference type="EMBL" id="SFE07142.1"/>
    </source>
</evidence>
<dbReference type="STRING" id="662367.SAMN05216167_11014"/>
<name>A0A1I1XIM4_9BACT</name>
<sequence length="129" mass="14427">MKKVRILLLSLIALTALSFVTPPNTLVGRWQQTVKGATALLVFRANNTFDIFINNKVFTSGKYTVRQDTFALADPACHMDYYGTYKLDFFAPDSVRFTAIADTCNGRRSDMHQFTAGRRSTDAVPVVKP</sequence>
<dbReference type="EMBL" id="FOLQ01000010">
    <property type="protein sequence ID" value="SFE07142.1"/>
    <property type="molecule type" value="Genomic_DNA"/>
</dbReference>
<feature type="signal peptide" evidence="1">
    <location>
        <begin position="1"/>
        <end position="18"/>
    </location>
</feature>
<gene>
    <name evidence="2" type="ORF">SAMN05216167_11014</name>
</gene>
<evidence type="ECO:0000313" key="3">
    <source>
        <dbReference type="Proteomes" id="UP000198598"/>
    </source>
</evidence>